<dbReference type="InterPro" id="IPR013149">
    <property type="entry name" value="ADH-like_C"/>
</dbReference>
<evidence type="ECO:0000256" key="5">
    <source>
        <dbReference type="RuleBase" id="RU361277"/>
    </source>
</evidence>
<dbReference type="SUPFAM" id="SSF50129">
    <property type="entry name" value="GroES-like"/>
    <property type="match status" value="1"/>
</dbReference>
<dbReference type="Pfam" id="PF08240">
    <property type="entry name" value="ADH_N"/>
    <property type="match status" value="1"/>
</dbReference>
<evidence type="ECO:0000256" key="2">
    <source>
        <dbReference type="ARBA" id="ARBA00022723"/>
    </source>
</evidence>
<dbReference type="InterPro" id="IPR050129">
    <property type="entry name" value="Zn_alcohol_dh"/>
</dbReference>
<evidence type="ECO:0000313" key="8">
    <source>
        <dbReference type="EMBL" id="WEK14762.1"/>
    </source>
</evidence>
<reference evidence="8" key="1">
    <citation type="submission" date="2023-03" db="EMBL/GenBank/DDBJ databases">
        <title>Andean soil-derived lignocellulolytic bacterial consortium as a source of novel taxa and putative plastic-active enzymes.</title>
        <authorList>
            <person name="Diaz-Garcia L."/>
            <person name="Chuvochina M."/>
            <person name="Feuerriegel G."/>
            <person name="Bunk B."/>
            <person name="Sproer C."/>
            <person name="Streit W.R."/>
            <person name="Rodriguez L.M."/>
            <person name="Overmann J."/>
            <person name="Jimenez D.J."/>
        </authorList>
    </citation>
    <scope>NUCLEOTIDE SEQUENCE</scope>
    <source>
        <strain evidence="8">MAG 4610</strain>
    </source>
</reference>
<keyword evidence="2 5" id="KW-0479">Metal-binding</keyword>
<feature type="domain" description="Alcohol dehydrogenase-like N-terminal" evidence="7">
    <location>
        <begin position="40"/>
        <end position="155"/>
    </location>
</feature>
<dbReference type="InterPro" id="IPR011032">
    <property type="entry name" value="GroES-like_sf"/>
</dbReference>
<protein>
    <submittedName>
        <fullName evidence="8">Alcohol dehydrogenase catalytic domain-containing protein</fullName>
    </submittedName>
</protein>
<comment type="similarity">
    <text evidence="5">Belongs to the zinc-containing alcohol dehydrogenase family.</text>
</comment>
<evidence type="ECO:0000259" key="7">
    <source>
        <dbReference type="Pfam" id="PF08240"/>
    </source>
</evidence>
<evidence type="ECO:0000256" key="4">
    <source>
        <dbReference type="ARBA" id="ARBA00023002"/>
    </source>
</evidence>
<gene>
    <name evidence="8" type="ORF">P0Y48_06110</name>
</gene>
<evidence type="ECO:0000256" key="1">
    <source>
        <dbReference type="ARBA" id="ARBA00001947"/>
    </source>
</evidence>
<dbReference type="Proteomes" id="UP001213972">
    <property type="component" value="Chromosome"/>
</dbReference>
<dbReference type="AlphaFoldDB" id="A0AAJ5W534"/>
<dbReference type="SUPFAM" id="SSF51735">
    <property type="entry name" value="NAD(P)-binding Rossmann-fold domains"/>
    <property type="match status" value="1"/>
</dbReference>
<dbReference type="PANTHER" id="PTHR43401:SF2">
    <property type="entry name" value="L-THREONINE 3-DEHYDROGENASE"/>
    <property type="match status" value="1"/>
</dbReference>
<comment type="cofactor">
    <cofactor evidence="1 5">
        <name>Zn(2+)</name>
        <dbReference type="ChEBI" id="CHEBI:29105"/>
    </cofactor>
</comment>
<organism evidence="8 9">
    <name type="scientific">Candidatus Microbacterium phytovorans</name>
    <dbReference type="NCBI Taxonomy" id="3121374"/>
    <lineage>
        <taxon>Bacteria</taxon>
        <taxon>Bacillati</taxon>
        <taxon>Actinomycetota</taxon>
        <taxon>Actinomycetes</taxon>
        <taxon>Micrococcales</taxon>
        <taxon>Microbacteriaceae</taxon>
        <taxon>Microbacterium</taxon>
    </lineage>
</organism>
<feature type="domain" description="Alcohol dehydrogenase-like C-terminal" evidence="6">
    <location>
        <begin position="205"/>
        <end position="322"/>
    </location>
</feature>
<name>A0AAJ5W534_9MICO</name>
<dbReference type="InterPro" id="IPR013154">
    <property type="entry name" value="ADH-like_N"/>
</dbReference>
<dbReference type="Gene3D" id="3.90.180.10">
    <property type="entry name" value="Medium-chain alcohol dehydrogenases, catalytic domain"/>
    <property type="match status" value="1"/>
</dbReference>
<dbReference type="PANTHER" id="PTHR43401">
    <property type="entry name" value="L-THREONINE 3-DEHYDROGENASE"/>
    <property type="match status" value="1"/>
</dbReference>
<evidence type="ECO:0000256" key="3">
    <source>
        <dbReference type="ARBA" id="ARBA00022833"/>
    </source>
</evidence>
<accession>A0AAJ5W534</accession>
<dbReference type="InterPro" id="IPR002328">
    <property type="entry name" value="ADH_Zn_CS"/>
</dbReference>
<dbReference type="GO" id="GO:0008270">
    <property type="term" value="F:zinc ion binding"/>
    <property type="evidence" value="ECO:0007669"/>
    <property type="project" value="InterPro"/>
</dbReference>
<keyword evidence="3 5" id="KW-0862">Zinc</keyword>
<evidence type="ECO:0000313" key="9">
    <source>
        <dbReference type="Proteomes" id="UP001213972"/>
    </source>
</evidence>
<dbReference type="InterPro" id="IPR036291">
    <property type="entry name" value="NAD(P)-bd_dom_sf"/>
</dbReference>
<sequence>MTETAAGVRVALAPAAEAWAFVGADLPVQCIAVTEVTLREGELLVEVELTTVSDGDLRTAFGHRAQLPHVLGHEQVGRIVAQGPGAPGATYDGLPLTVGDRIVWGATVDCGECALCLEGLPQKCERPQRYGHERVRRGWELSGGLATHVHLLARTTIVRARDWIPAAVLAPASGATATAAAVIDAAEGIRPLAGETVLVSGCSVVGLTAIAMANERGARVVAVDPEPGRRDLARTFGATAAHPPGRAPGGFRVGLELSGETDAVGSVVASAGTGGVVIVTGGAADAPPVPVSADSLAERLVTIRGVDGYRPEHLVDAVRFLERADHDLLAGLVGATVAFADAPRALDAPAAGATRIAVRP</sequence>
<evidence type="ECO:0000259" key="6">
    <source>
        <dbReference type="Pfam" id="PF00107"/>
    </source>
</evidence>
<dbReference type="PROSITE" id="PS00059">
    <property type="entry name" value="ADH_ZINC"/>
    <property type="match status" value="1"/>
</dbReference>
<dbReference type="Gene3D" id="3.40.50.720">
    <property type="entry name" value="NAD(P)-binding Rossmann-like Domain"/>
    <property type="match status" value="1"/>
</dbReference>
<keyword evidence="4" id="KW-0560">Oxidoreductase</keyword>
<proteinExistence type="inferred from homology"/>
<dbReference type="Pfam" id="PF00107">
    <property type="entry name" value="ADH_zinc_N"/>
    <property type="match status" value="1"/>
</dbReference>
<dbReference type="EMBL" id="CP119321">
    <property type="protein sequence ID" value="WEK14762.1"/>
    <property type="molecule type" value="Genomic_DNA"/>
</dbReference>
<dbReference type="GO" id="GO:0016491">
    <property type="term" value="F:oxidoreductase activity"/>
    <property type="evidence" value="ECO:0007669"/>
    <property type="project" value="UniProtKB-KW"/>
</dbReference>